<dbReference type="InterPro" id="IPR007358">
    <property type="entry name" value="Nucleoid_associated_NdpA"/>
</dbReference>
<gene>
    <name evidence="4" type="ORF">HNP48_001527</name>
</gene>
<comment type="similarity">
    <text evidence="2">Belongs to the YejK family.</text>
</comment>
<evidence type="ECO:0000313" key="4">
    <source>
        <dbReference type="EMBL" id="MBB6558863.1"/>
    </source>
</evidence>
<name>A0A7X0PBJ6_9BURK</name>
<dbReference type="EMBL" id="JACHLK010000002">
    <property type="protein sequence ID" value="MBB6558863.1"/>
    <property type="molecule type" value="Genomic_DNA"/>
</dbReference>
<keyword evidence="3" id="KW-0963">Cytoplasm</keyword>
<accession>A0A7X0PBJ6</accession>
<dbReference type="GO" id="GO:0009295">
    <property type="term" value="C:nucleoid"/>
    <property type="evidence" value="ECO:0007669"/>
    <property type="project" value="InterPro"/>
</dbReference>
<evidence type="ECO:0000256" key="2">
    <source>
        <dbReference type="ARBA" id="ARBA00009035"/>
    </source>
</evidence>
<keyword evidence="5" id="KW-1185">Reference proteome</keyword>
<dbReference type="PANTHER" id="PTHR38772">
    <property type="match status" value="1"/>
</dbReference>
<evidence type="ECO:0000256" key="3">
    <source>
        <dbReference type="ARBA" id="ARBA00022490"/>
    </source>
</evidence>
<dbReference type="GO" id="GO:0005737">
    <property type="term" value="C:cytoplasm"/>
    <property type="evidence" value="ECO:0007669"/>
    <property type="project" value="UniProtKB-SubCell"/>
</dbReference>
<evidence type="ECO:0000256" key="1">
    <source>
        <dbReference type="ARBA" id="ARBA00004496"/>
    </source>
</evidence>
<dbReference type="PANTHER" id="PTHR38772:SF1">
    <property type="entry name" value="NUCLEOID-ASSOCIATED PROTEIN YEJK"/>
    <property type="match status" value="1"/>
</dbReference>
<dbReference type="AlphaFoldDB" id="A0A7X0PBJ6"/>
<proteinExistence type="inferred from homology"/>
<reference evidence="4 5" key="1">
    <citation type="submission" date="2020-08" db="EMBL/GenBank/DDBJ databases">
        <title>Functional genomics of gut bacteria from endangered species of beetles.</title>
        <authorList>
            <person name="Carlos-Shanley C."/>
        </authorList>
    </citation>
    <scope>NUCLEOTIDE SEQUENCE [LARGE SCALE GENOMIC DNA]</scope>
    <source>
        <strain evidence="4 5">S00198</strain>
    </source>
</reference>
<dbReference type="Pfam" id="PF04245">
    <property type="entry name" value="NA37"/>
    <property type="match status" value="1"/>
</dbReference>
<sequence length="348" mass="38474">MAITAAVLHKLIKEPHGPTTVQTRDEALPLNEPVQNLINAISKFYGSRANKGYGRFEEDVLTYPTSTVLRRMFVVSDLNFVDGSKQLLDVLAGKARQAPLSKGGYVLMAHGDSDAGNAWFLVAIINNVPSNAVNEVTLEIEESVHVDVDNLRVAGRVNLTNWLEGSEQDRYLGFLKHRGDVADYFKYFLGCNVVVRDAEDTKRLVDGLRAFAHAENLDQAQEDDFLRRAHAFCAERSKAREPLSLEELTNAAWPEAPERLAQSLAASAVEISDGFVPDGRSLKSLIKFHGKAKFWTVDLDRRALRSGDAQYVQARGELILRNLPQTLKSALDGEVREGEDDGAGGRND</sequence>
<organism evidence="4 5">
    <name type="scientific">Acidovorax soli</name>
    <dbReference type="NCBI Taxonomy" id="592050"/>
    <lineage>
        <taxon>Bacteria</taxon>
        <taxon>Pseudomonadati</taxon>
        <taxon>Pseudomonadota</taxon>
        <taxon>Betaproteobacteria</taxon>
        <taxon>Burkholderiales</taxon>
        <taxon>Comamonadaceae</taxon>
        <taxon>Acidovorax</taxon>
    </lineage>
</organism>
<dbReference type="Proteomes" id="UP000575083">
    <property type="component" value="Unassembled WGS sequence"/>
</dbReference>
<protein>
    <submittedName>
        <fullName evidence="4">Nucleoid-associated protein</fullName>
    </submittedName>
</protein>
<comment type="caution">
    <text evidence="4">The sequence shown here is derived from an EMBL/GenBank/DDBJ whole genome shotgun (WGS) entry which is preliminary data.</text>
</comment>
<dbReference type="RefSeq" id="WP_184856272.1">
    <property type="nucleotide sequence ID" value="NZ_JACHLK010000002.1"/>
</dbReference>
<evidence type="ECO:0000313" key="5">
    <source>
        <dbReference type="Proteomes" id="UP000575083"/>
    </source>
</evidence>
<comment type="subcellular location">
    <subcellularLocation>
        <location evidence="1">Cytoplasm</location>
    </subcellularLocation>
</comment>